<keyword evidence="3 5" id="KW-1133">Transmembrane helix</keyword>
<evidence type="ECO:0000256" key="5">
    <source>
        <dbReference type="SAM" id="Phobius"/>
    </source>
</evidence>
<organism evidence="7 8">
    <name type="scientific">Desertihabitans brevis</name>
    <dbReference type="NCBI Taxonomy" id="2268447"/>
    <lineage>
        <taxon>Bacteria</taxon>
        <taxon>Bacillati</taxon>
        <taxon>Actinomycetota</taxon>
        <taxon>Actinomycetes</taxon>
        <taxon>Propionibacteriales</taxon>
        <taxon>Propionibacteriaceae</taxon>
        <taxon>Desertihabitans</taxon>
    </lineage>
</organism>
<evidence type="ECO:0000256" key="2">
    <source>
        <dbReference type="ARBA" id="ARBA00022692"/>
    </source>
</evidence>
<comment type="subcellular location">
    <subcellularLocation>
        <location evidence="1">Membrane</location>
        <topology evidence="1">Multi-pass membrane protein</topology>
    </subcellularLocation>
</comment>
<dbReference type="InterPro" id="IPR049453">
    <property type="entry name" value="Memb_transporter_dom"/>
</dbReference>
<evidence type="ECO:0000256" key="4">
    <source>
        <dbReference type="ARBA" id="ARBA00023136"/>
    </source>
</evidence>
<feature type="transmembrane region" description="Helical" evidence="5">
    <location>
        <begin position="51"/>
        <end position="81"/>
    </location>
</feature>
<reference evidence="7 8" key="1">
    <citation type="submission" date="2018-07" db="EMBL/GenBank/DDBJ databases">
        <title>Desertimonas flava gen. nov. sp. nov.</title>
        <authorList>
            <person name="Liu S."/>
        </authorList>
    </citation>
    <scope>NUCLEOTIDE SEQUENCE [LARGE SCALE GENOMIC DNA]</scope>
    <source>
        <strain evidence="7 8">16Sb5-5</strain>
    </source>
</reference>
<dbReference type="AlphaFoldDB" id="A0A367YWX8"/>
<name>A0A367YWX8_9ACTN</name>
<evidence type="ECO:0000313" key="8">
    <source>
        <dbReference type="Proteomes" id="UP000252770"/>
    </source>
</evidence>
<evidence type="ECO:0000256" key="1">
    <source>
        <dbReference type="ARBA" id="ARBA00004141"/>
    </source>
</evidence>
<dbReference type="Pfam" id="PF13515">
    <property type="entry name" value="FUSC_2"/>
    <property type="match status" value="1"/>
</dbReference>
<feature type="transmembrane region" description="Helical" evidence="5">
    <location>
        <begin position="87"/>
        <end position="108"/>
    </location>
</feature>
<evidence type="ECO:0000256" key="3">
    <source>
        <dbReference type="ARBA" id="ARBA00022989"/>
    </source>
</evidence>
<comment type="caution">
    <text evidence="7">The sequence shown here is derived from an EMBL/GenBank/DDBJ whole genome shotgun (WGS) entry which is preliminary data.</text>
</comment>
<evidence type="ECO:0000259" key="6">
    <source>
        <dbReference type="Pfam" id="PF13515"/>
    </source>
</evidence>
<keyword evidence="2 5" id="KW-0812">Transmembrane</keyword>
<protein>
    <recommendedName>
        <fullName evidence="6">Integral membrane bound transporter domain-containing protein</fullName>
    </recommendedName>
</protein>
<feature type="domain" description="Integral membrane bound transporter" evidence="6">
    <location>
        <begin position="8"/>
        <end position="132"/>
    </location>
</feature>
<accession>A0A367YWX8</accession>
<feature type="transmembrane region" description="Helical" evidence="5">
    <location>
        <begin position="26"/>
        <end position="44"/>
    </location>
</feature>
<feature type="transmembrane region" description="Helical" evidence="5">
    <location>
        <begin position="115"/>
        <end position="138"/>
    </location>
</feature>
<sequence length="339" mass="35877">MRTAVAAVVAWLLGQLVPPPLADYPYYAPLGAVISTGFTVVSSVREAVRTVLAVLLGAGVAALVDLWLGPGVLALGVVVAVSTVLAGWRAVAGTGTWVATSAIFVLILGNADPQAYVGAYAGLIALGALVGIGVNLLLPPLPLSVSERELTSLGGVLADQLRRLADGLGAEQLPTAEEWQDRRLELEPVVGRARESVATTQEARRGNWLARWWAERSTRQTDLAHRLEIHARVVDVLTLTVTEQETRDAQEPALGPRLRTVVADALGAYADALDRIGTDTEPPDLDALDAATSRLREEVREVARQSSSDSFSAASVAVSLERGRRAFGEEDVTTLGGRD</sequence>
<keyword evidence="4 5" id="KW-0472">Membrane</keyword>
<gene>
    <name evidence="7" type="ORF">DT076_06665</name>
</gene>
<evidence type="ECO:0000313" key="7">
    <source>
        <dbReference type="EMBL" id="RCK70330.1"/>
    </source>
</evidence>
<dbReference type="GO" id="GO:0005886">
    <property type="term" value="C:plasma membrane"/>
    <property type="evidence" value="ECO:0007669"/>
    <property type="project" value="UniProtKB-SubCell"/>
</dbReference>
<dbReference type="Proteomes" id="UP000252770">
    <property type="component" value="Unassembled WGS sequence"/>
</dbReference>
<keyword evidence="8" id="KW-1185">Reference proteome</keyword>
<dbReference type="EMBL" id="QOUI01000003">
    <property type="protein sequence ID" value="RCK70330.1"/>
    <property type="molecule type" value="Genomic_DNA"/>
</dbReference>
<proteinExistence type="predicted"/>